<dbReference type="InterPro" id="IPR050313">
    <property type="entry name" value="Carb_Metab_HTH_regulators"/>
</dbReference>
<dbReference type="OrthoDB" id="7688673at2"/>
<organism evidence="7 8">
    <name type="scientific">Arachnia propionica</name>
    <dbReference type="NCBI Taxonomy" id="1750"/>
    <lineage>
        <taxon>Bacteria</taxon>
        <taxon>Bacillati</taxon>
        <taxon>Actinomycetota</taxon>
        <taxon>Actinomycetes</taxon>
        <taxon>Propionibacteriales</taxon>
        <taxon>Propionibacteriaceae</taxon>
        <taxon>Arachnia</taxon>
    </lineage>
</organism>
<comment type="function">
    <text evidence="5">Repressor of the lactose catabolism operon. Galactose-6-phosphate is the inducer.</text>
</comment>
<keyword evidence="4" id="KW-0804">Transcription</keyword>
<dbReference type="RefSeq" id="WP_124846061.1">
    <property type="nucleotide sequence ID" value="NZ_RQZG01000029.1"/>
</dbReference>
<feature type="domain" description="HTH deoR-type" evidence="6">
    <location>
        <begin position="1"/>
        <end position="56"/>
    </location>
</feature>
<dbReference type="SMART" id="SM00420">
    <property type="entry name" value="HTH_DEOR"/>
    <property type="match status" value="1"/>
</dbReference>
<evidence type="ECO:0000256" key="4">
    <source>
        <dbReference type="ARBA" id="ARBA00023163"/>
    </source>
</evidence>
<accession>A0A3P1T1F9</accession>
<dbReference type="InterPro" id="IPR037171">
    <property type="entry name" value="NagB/RpiA_transferase-like"/>
</dbReference>
<gene>
    <name evidence="7" type="ORF">EII34_15430</name>
</gene>
<dbReference type="GO" id="GO:0003700">
    <property type="term" value="F:DNA-binding transcription factor activity"/>
    <property type="evidence" value="ECO:0007669"/>
    <property type="project" value="InterPro"/>
</dbReference>
<sequence length="258" mass="28289">MSEMQNRILEYVMDNQRADVAELAAMMAVSAVTIRKNLDRLERDGLLRREHGYAVAASEDHMLSRLAQHHDIKRRIARRAAESVADGETVMIESGSSCALLARTLFETGRDITVITNSAFIADYTRRQPSSRTVLLGGNYQADSQVCVGPLAVAAAKNFFVGKLFIGVDGYTEESGFTAKNLQRAEMVRAMAAQAEQLVVLTESLKFPRLGAVRLVAATEVHTLYTDDRLPTPIQTHLTDAGVTLVKVPADTPTDPRT</sequence>
<evidence type="ECO:0000313" key="8">
    <source>
        <dbReference type="Proteomes" id="UP000280819"/>
    </source>
</evidence>
<dbReference type="Pfam" id="PF08220">
    <property type="entry name" value="HTH_DeoR"/>
    <property type="match status" value="1"/>
</dbReference>
<dbReference type="PANTHER" id="PTHR30363:SF4">
    <property type="entry name" value="GLYCEROL-3-PHOSPHATE REGULON REPRESSOR"/>
    <property type="match status" value="1"/>
</dbReference>
<evidence type="ECO:0000256" key="3">
    <source>
        <dbReference type="ARBA" id="ARBA00023015"/>
    </source>
</evidence>
<dbReference type="InterPro" id="IPR014036">
    <property type="entry name" value="DeoR-like_C"/>
</dbReference>
<keyword evidence="2" id="KW-0678">Repressor</keyword>
<evidence type="ECO:0000256" key="1">
    <source>
        <dbReference type="ARBA" id="ARBA00021390"/>
    </source>
</evidence>
<dbReference type="InterPro" id="IPR001034">
    <property type="entry name" value="DeoR_HTH"/>
</dbReference>
<name>A0A3P1T1F9_9ACTN</name>
<dbReference type="Proteomes" id="UP000280819">
    <property type="component" value="Unassembled WGS sequence"/>
</dbReference>
<dbReference type="SMART" id="SM01134">
    <property type="entry name" value="DeoRC"/>
    <property type="match status" value="1"/>
</dbReference>
<reference evidence="7 8" key="1">
    <citation type="submission" date="2018-11" db="EMBL/GenBank/DDBJ databases">
        <title>Genomes From Bacteria Associated with the Canine Oral Cavity: a Test Case for Automated Genome-Based Taxonomic Assignment.</title>
        <authorList>
            <person name="Coil D.A."/>
            <person name="Jospin G."/>
            <person name="Darling A.E."/>
            <person name="Wallis C."/>
            <person name="Davis I.J."/>
            <person name="Harris S."/>
            <person name="Eisen J.A."/>
            <person name="Holcombe L.J."/>
            <person name="O'Flynn C."/>
        </authorList>
    </citation>
    <scope>NUCLEOTIDE SEQUENCE [LARGE SCALE GENOMIC DNA]</scope>
    <source>
        <strain evidence="7 8">OH887_COT-365</strain>
    </source>
</reference>
<dbReference type="InterPro" id="IPR036388">
    <property type="entry name" value="WH-like_DNA-bd_sf"/>
</dbReference>
<dbReference type="Gene3D" id="3.40.50.1360">
    <property type="match status" value="1"/>
</dbReference>
<evidence type="ECO:0000313" key="7">
    <source>
        <dbReference type="EMBL" id="RRD03105.1"/>
    </source>
</evidence>
<evidence type="ECO:0000256" key="2">
    <source>
        <dbReference type="ARBA" id="ARBA00022491"/>
    </source>
</evidence>
<dbReference type="SUPFAM" id="SSF100950">
    <property type="entry name" value="NagB/RpiA/CoA transferase-like"/>
    <property type="match status" value="1"/>
</dbReference>
<evidence type="ECO:0000256" key="5">
    <source>
        <dbReference type="ARBA" id="ARBA00024937"/>
    </source>
</evidence>
<dbReference type="InterPro" id="IPR036390">
    <property type="entry name" value="WH_DNA-bd_sf"/>
</dbReference>
<dbReference type="EMBL" id="RQZG01000029">
    <property type="protein sequence ID" value="RRD03105.1"/>
    <property type="molecule type" value="Genomic_DNA"/>
</dbReference>
<dbReference type="Pfam" id="PF00455">
    <property type="entry name" value="DeoRC"/>
    <property type="match status" value="1"/>
</dbReference>
<keyword evidence="3" id="KW-0805">Transcription regulation</keyword>
<evidence type="ECO:0000259" key="6">
    <source>
        <dbReference type="PROSITE" id="PS51000"/>
    </source>
</evidence>
<dbReference type="SUPFAM" id="SSF46785">
    <property type="entry name" value="Winged helix' DNA-binding domain"/>
    <property type="match status" value="1"/>
</dbReference>
<comment type="caution">
    <text evidence="7">The sequence shown here is derived from an EMBL/GenBank/DDBJ whole genome shotgun (WGS) entry which is preliminary data.</text>
</comment>
<dbReference type="Gene3D" id="1.10.10.10">
    <property type="entry name" value="Winged helix-like DNA-binding domain superfamily/Winged helix DNA-binding domain"/>
    <property type="match status" value="1"/>
</dbReference>
<dbReference type="PANTHER" id="PTHR30363">
    <property type="entry name" value="HTH-TYPE TRANSCRIPTIONAL REGULATOR SRLR-RELATED"/>
    <property type="match status" value="1"/>
</dbReference>
<dbReference type="PRINTS" id="PR00037">
    <property type="entry name" value="HTHLACR"/>
</dbReference>
<dbReference type="AlphaFoldDB" id="A0A3P1T1F9"/>
<proteinExistence type="predicted"/>
<protein>
    <recommendedName>
        <fullName evidence="1">Lactose phosphotransferase system repressor</fullName>
    </recommendedName>
</protein>
<dbReference type="PROSITE" id="PS51000">
    <property type="entry name" value="HTH_DEOR_2"/>
    <property type="match status" value="1"/>
</dbReference>